<feature type="compositionally biased region" description="Polar residues" evidence="1">
    <location>
        <begin position="81"/>
        <end position="95"/>
    </location>
</feature>
<dbReference type="PANTHER" id="PTHR37089">
    <property type="entry name" value="PROTEIN U-RELATED"/>
    <property type="match status" value="1"/>
</dbReference>
<accession>A0ABT6K566</accession>
<dbReference type="Pfam" id="PF05229">
    <property type="entry name" value="SCPU"/>
    <property type="match status" value="1"/>
</dbReference>
<dbReference type="PANTHER" id="PTHR37089:SF3">
    <property type="entry name" value="EXPORTED PROTEIN"/>
    <property type="match status" value="1"/>
</dbReference>
<dbReference type="InterPro" id="IPR007893">
    <property type="entry name" value="Spore_coat_U/FanG"/>
</dbReference>
<organism evidence="4 5">
    <name type="scientific">Umezakia ovalisporum FSS-43</name>
    <dbReference type="NCBI Taxonomy" id="2740520"/>
    <lineage>
        <taxon>Bacteria</taxon>
        <taxon>Bacillati</taxon>
        <taxon>Cyanobacteriota</taxon>
        <taxon>Cyanophyceae</taxon>
        <taxon>Nostocales</taxon>
        <taxon>Nodulariaceae</taxon>
        <taxon>Umezakia</taxon>
    </lineage>
</organism>
<evidence type="ECO:0000259" key="3">
    <source>
        <dbReference type="Pfam" id="PF05229"/>
    </source>
</evidence>
<proteinExistence type="predicted"/>
<reference evidence="4 5" key="1">
    <citation type="journal article" date="2023" name="J. Phycol.">
        <title>Chrysosporum ovalisporum is synonymous with the true-branching cyanobacterium Umezakia natans (Nostocales/Aphanizomenonaceae).</title>
        <authorList>
            <person name="McGregor G.B."/>
            <person name="Sendall B.C."/>
            <person name="Niiyama Y."/>
            <person name="Tuji A."/>
            <person name="Willis A."/>
        </authorList>
    </citation>
    <scope>NUCLEOTIDE SEQUENCE [LARGE SCALE GENOMIC DNA]</scope>
    <source>
        <strain evidence="4 5">FSS-43</strain>
    </source>
</reference>
<keyword evidence="5" id="KW-1185">Reference proteome</keyword>
<dbReference type="SMART" id="SM00972">
    <property type="entry name" value="SCPU"/>
    <property type="match status" value="1"/>
</dbReference>
<dbReference type="EMBL" id="JANQDO010000081">
    <property type="protein sequence ID" value="MDH6057522.1"/>
    <property type="molecule type" value="Genomic_DNA"/>
</dbReference>
<feature type="region of interest" description="Disordered" evidence="1">
    <location>
        <begin position="81"/>
        <end position="107"/>
    </location>
</feature>
<dbReference type="Proteomes" id="UP001159371">
    <property type="component" value="Unassembled WGS sequence"/>
</dbReference>
<keyword evidence="4" id="KW-0167">Capsid protein</keyword>
<sequence length="172" mass="17604">MIRRFALASAIFIAAGSAAPAMAGTATSNVEVTATVSLTCTISANTIAFGNYDPIGTNATAPLEGTGTLTTTCTDGSATIVTLSQGNNPEASSTDAEPRRRLGNSNGNNDFLSYEIFTGETRVANWGNTPNSSVMVSGTGQQVNTTIYATIPAAQNVSSGNYTDTVTATIDF</sequence>
<evidence type="ECO:0000313" key="4">
    <source>
        <dbReference type="EMBL" id="MDH6057522.1"/>
    </source>
</evidence>
<feature type="signal peptide" evidence="2">
    <location>
        <begin position="1"/>
        <end position="23"/>
    </location>
</feature>
<dbReference type="RefSeq" id="WP_280657156.1">
    <property type="nucleotide sequence ID" value="NZ_JANQDO010000081.1"/>
</dbReference>
<feature type="chain" id="PRO_5046076321" evidence="2">
    <location>
        <begin position="24"/>
        <end position="172"/>
    </location>
</feature>
<evidence type="ECO:0000256" key="1">
    <source>
        <dbReference type="SAM" id="MobiDB-lite"/>
    </source>
</evidence>
<evidence type="ECO:0000256" key="2">
    <source>
        <dbReference type="SAM" id="SignalP"/>
    </source>
</evidence>
<evidence type="ECO:0000313" key="5">
    <source>
        <dbReference type="Proteomes" id="UP001159371"/>
    </source>
</evidence>
<protein>
    <submittedName>
        <fullName evidence="4">Spore coat protein U domain-containing protein</fullName>
    </submittedName>
</protein>
<comment type="caution">
    <text evidence="4">The sequence shown here is derived from an EMBL/GenBank/DDBJ whole genome shotgun (WGS) entry which is preliminary data.</text>
</comment>
<dbReference type="InterPro" id="IPR053167">
    <property type="entry name" value="Spore_coat_component"/>
</dbReference>
<gene>
    <name evidence="4" type="ORF">NWP19_12200</name>
</gene>
<keyword evidence="4" id="KW-0946">Virion</keyword>
<keyword evidence="2" id="KW-0732">Signal</keyword>
<feature type="domain" description="Spore coat protein U/FanG" evidence="3">
    <location>
        <begin position="27"/>
        <end position="169"/>
    </location>
</feature>
<name>A0ABT6K566_9CYAN</name>